<proteinExistence type="predicted"/>
<protein>
    <submittedName>
        <fullName evidence="1">Uncharacterized protein</fullName>
    </submittedName>
</protein>
<gene>
    <name evidence="1" type="ORF">CYCCA115_LOCUS6211</name>
</gene>
<evidence type="ECO:0000313" key="2">
    <source>
        <dbReference type="Proteomes" id="UP001295423"/>
    </source>
</evidence>
<dbReference type="AlphaFoldDB" id="A0AAD2FH51"/>
<dbReference type="EMBL" id="CAKOGP040000746">
    <property type="protein sequence ID" value="CAJ1938632.1"/>
    <property type="molecule type" value="Genomic_DNA"/>
</dbReference>
<organism evidence="1 2">
    <name type="scientific">Cylindrotheca closterium</name>
    <dbReference type="NCBI Taxonomy" id="2856"/>
    <lineage>
        <taxon>Eukaryota</taxon>
        <taxon>Sar</taxon>
        <taxon>Stramenopiles</taxon>
        <taxon>Ochrophyta</taxon>
        <taxon>Bacillariophyta</taxon>
        <taxon>Bacillariophyceae</taxon>
        <taxon>Bacillariophycidae</taxon>
        <taxon>Bacillariales</taxon>
        <taxon>Bacillariaceae</taxon>
        <taxon>Cylindrotheca</taxon>
    </lineage>
</organism>
<name>A0AAD2FH51_9STRA</name>
<evidence type="ECO:0000313" key="1">
    <source>
        <dbReference type="EMBL" id="CAJ1938632.1"/>
    </source>
</evidence>
<keyword evidence="2" id="KW-1185">Reference proteome</keyword>
<sequence length="144" mass="16331">MANLCDKSAHVDTRQNQEYAAQVTNTFGMNHRRSAREKQQGVDITPHVAGGIVFAKCLKGENMNAMVLEAVVRELLSETDKAAYNEGRPISINYSMLRNLIADDVVSRWKKEHIDKPLSEEREKVVRKTFQPISEATFVQKKRG</sequence>
<dbReference type="Proteomes" id="UP001295423">
    <property type="component" value="Unassembled WGS sequence"/>
</dbReference>
<accession>A0AAD2FH51</accession>
<comment type="caution">
    <text evidence="1">The sequence shown here is derived from an EMBL/GenBank/DDBJ whole genome shotgun (WGS) entry which is preliminary data.</text>
</comment>
<reference evidence="1" key="1">
    <citation type="submission" date="2023-08" db="EMBL/GenBank/DDBJ databases">
        <authorList>
            <person name="Audoor S."/>
            <person name="Bilcke G."/>
        </authorList>
    </citation>
    <scope>NUCLEOTIDE SEQUENCE</scope>
</reference>